<sequence length="720" mass="83628">MAGICHVALTSVIIFITLLSFSDVALSGSEKEGKYGKLLVVTVATKETDAFRRYMDSAEAFGINVKVVGMDQEWKGGDIERGPGGGFKINLLREALTQYKDDEDLVIMFTDSYDVLFLADADEMLRKFKAYQINLLFSAETYIWPEKSLADKYPKVENGYPYLCSGLYMGYAPYIYKALSYKPIEDIADDQLFFTELYLAERHKWNIKLDNPAVIFQNINGARADITLRFEGGNNLLHNTKYNTVPCVLHGNGPTKVYLNHLGNYLPNKWTFDGGCQNCDLDTFDLQGLPVEDYPSVVIAIFVGVPTPFFAEFLDLLTKLNYPKNKIDIFIHNRAMFHYHMLEKFREEKGPLYNSIKIILPAEMLGDAKGRNRGVDHCMSMECDYYFSVDSDVQLTNPDVLRLLMETNKQIVAPVVSKQGKLWSNFWGDLNSQGYYARSEDYVDLVRRNRRGVWNVPYINNVYLAKGEMVKTYKPNFEIEDLDTDMAICMDLRSKGIFLYVVNMEDSYGHIVTLDNYETTHLHNDMWELWNNKEDWEAKYLSPDYFVVKEMDRNNITMPCTDVYTFPLMSRTWAKELIEEMEHFGEWSGGGNQDKRLNGGYENVPTRDIHMNQIGFEQHWLYFLREYVVPICENVYPGYYSKAYAIMNFVVRYKPDEQASLRPHHDSSTYTINVALNERETDYEVSPVIYTARHWGLFHRYHYKFKFGDGMYGRRKKHEL</sequence>
<dbReference type="InterPro" id="IPR050757">
    <property type="entry name" value="Collagen_mod_GT25"/>
</dbReference>
<feature type="signal peptide" evidence="1">
    <location>
        <begin position="1"/>
        <end position="27"/>
    </location>
</feature>
<evidence type="ECO:0000313" key="3">
    <source>
        <dbReference type="EnsemblMetazoa" id="XP_030835139"/>
    </source>
</evidence>
<feature type="domain" description="PLOD1-3-like GT" evidence="2">
    <location>
        <begin position="37"/>
        <end position="276"/>
    </location>
</feature>
<dbReference type="GO" id="GO:0030199">
    <property type="term" value="P:collagen fibril organization"/>
    <property type="evidence" value="ECO:0000318"/>
    <property type="project" value="GO_Central"/>
</dbReference>
<accession>A0A7M7SVX9</accession>
<dbReference type="GeneID" id="115918453"/>
<keyword evidence="4" id="KW-1185">Reference proteome</keyword>
<dbReference type="Proteomes" id="UP000007110">
    <property type="component" value="Unassembled WGS sequence"/>
</dbReference>
<dbReference type="GO" id="GO:0005783">
    <property type="term" value="C:endoplasmic reticulum"/>
    <property type="evidence" value="ECO:0000318"/>
    <property type="project" value="GO_Central"/>
</dbReference>
<name>A0A7M7SVX9_STRPU</name>
<dbReference type="EnsemblMetazoa" id="XM_030979279">
    <property type="protein sequence ID" value="XP_030835139"/>
    <property type="gene ID" value="LOC115918453"/>
</dbReference>
<dbReference type="PANTHER" id="PTHR10730:SF45">
    <property type="entry name" value="PROCOLLAGEN-LYSINE,2-OXOGLUTARATE 5-DIOXYGENASE"/>
    <property type="match status" value="1"/>
</dbReference>
<keyword evidence="1" id="KW-0732">Signal</keyword>
<dbReference type="OMA" id="RNAREMN"/>
<dbReference type="FunCoup" id="A0A7M7SVX9">
    <property type="interactions" value="1178"/>
</dbReference>
<dbReference type="PANTHER" id="PTHR10730">
    <property type="entry name" value="PROCOLLAGEN-LYSINE,2-OXOGLUTARATE 5-DIOXYGENASE/GLYCOSYLTRANSFERASE 25 FAMILY MEMBER"/>
    <property type="match status" value="1"/>
</dbReference>
<dbReference type="Gene3D" id="3.90.550.10">
    <property type="entry name" value="Spore Coat Polysaccharide Biosynthesis Protein SpsA, Chain A"/>
    <property type="match status" value="1"/>
</dbReference>
<evidence type="ECO:0000313" key="4">
    <source>
        <dbReference type="Proteomes" id="UP000007110"/>
    </source>
</evidence>
<dbReference type="AlphaFoldDB" id="A0A7M7SVX9"/>
<organism evidence="3 4">
    <name type="scientific">Strongylocentrotus purpuratus</name>
    <name type="common">Purple sea urchin</name>
    <dbReference type="NCBI Taxonomy" id="7668"/>
    <lineage>
        <taxon>Eukaryota</taxon>
        <taxon>Metazoa</taxon>
        <taxon>Echinodermata</taxon>
        <taxon>Eleutherozoa</taxon>
        <taxon>Echinozoa</taxon>
        <taxon>Echinoidea</taxon>
        <taxon>Euechinoidea</taxon>
        <taxon>Echinacea</taxon>
        <taxon>Camarodonta</taxon>
        <taxon>Echinidea</taxon>
        <taxon>Strongylocentrotidae</taxon>
        <taxon>Strongylocentrotus</taxon>
    </lineage>
</organism>
<feature type="chain" id="PRO_5029894145" description="PLOD1-3-like GT domain-containing protein" evidence="1">
    <location>
        <begin position="28"/>
        <end position="720"/>
    </location>
</feature>
<dbReference type="GO" id="GO:0005615">
    <property type="term" value="C:extracellular space"/>
    <property type="evidence" value="ECO:0000318"/>
    <property type="project" value="GO_Central"/>
</dbReference>
<evidence type="ECO:0000259" key="2">
    <source>
        <dbReference type="Pfam" id="PF25342"/>
    </source>
</evidence>
<dbReference type="OrthoDB" id="69177at2759"/>
<proteinExistence type="predicted"/>
<dbReference type="KEGG" id="spu:115918453"/>
<dbReference type="InterPro" id="IPR029044">
    <property type="entry name" value="Nucleotide-diphossugar_trans"/>
</dbReference>
<evidence type="ECO:0000256" key="1">
    <source>
        <dbReference type="SAM" id="SignalP"/>
    </source>
</evidence>
<dbReference type="GO" id="GO:0008475">
    <property type="term" value="F:procollagen-lysine 5-dioxygenase activity"/>
    <property type="evidence" value="ECO:0000318"/>
    <property type="project" value="GO_Central"/>
</dbReference>
<reference evidence="3" key="2">
    <citation type="submission" date="2021-01" db="UniProtKB">
        <authorList>
            <consortium name="EnsemblMetazoa"/>
        </authorList>
    </citation>
    <scope>IDENTIFICATION</scope>
</reference>
<dbReference type="SUPFAM" id="SSF53448">
    <property type="entry name" value="Nucleotide-diphospho-sugar transferases"/>
    <property type="match status" value="1"/>
</dbReference>
<dbReference type="GO" id="GO:0005794">
    <property type="term" value="C:Golgi apparatus"/>
    <property type="evidence" value="ECO:0000318"/>
    <property type="project" value="GO_Central"/>
</dbReference>
<dbReference type="InterPro" id="IPR057589">
    <property type="entry name" value="GT_PLOD"/>
</dbReference>
<dbReference type="InParanoid" id="A0A7M7SVX9"/>
<protein>
    <recommendedName>
        <fullName evidence="2">PLOD1-3-like GT domain-containing protein</fullName>
    </recommendedName>
</protein>
<dbReference type="RefSeq" id="XP_030835139.1">
    <property type="nucleotide sequence ID" value="XM_030979279.1"/>
</dbReference>
<dbReference type="Pfam" id="PF25342">
    <property type="entry name" value="GT_PLOD"/>
    <property type="match status" value="1"/>
</dbReference>
<reference evidence="4" key="1">
    <citation type="submission" date="2015-02" db="EMBL/GenBank/DDBJ databases">
        <title>Genome sequencing for Strongylocentrotus purpuratus.</title>
        <authorList>
            <person name="Murali S."/>
            <person name="Liu Y."/>
            <person name="Vee V."/>
            <person name="English A."/>
            <person name="Wang M."/>
            <person name="Skinner E."/>
            <person name="Han Y."/>
            <person name="Muzny D.M."/>
            <person name="Worley K.C."/>
            <person name="Gibbs R.A."/>
        </authorList>
    </citation>
    <scope>NUCLEOTIDE SEQUENCE</scope>
</reference>